<dbReference type="InterPro" id="IPR025272">
    <property type="entry name" value="SocA_Panacea"/>
</dbReference>
<organism evidence="2 3">
    <name type="scientific">Gleimia europaea ACS-120-V-Col10b</name>
    <dbReference type="NCBI Taxonomy" id="883069"/>
    <lineage>
        <taxon>Bacteria</taxon>
        <taxon>Bacillati</taxon>
        <taxon>Actinomycetota</taxon>
        <taxon>Actinomycetes</taxon>
        <taxon>Actinomycetales</taxon>
        <taxon>Actinomycetaceae</taxon>
        <taxon>Gleimia</taxon>
    </lineage>
</organism>
<proteinExistence type="predicted"/>
<dbReference type="Proteomes" id="UP000014387">
    <property type="component" value="Unassembled WGS sequence"/>
</dbReference>
<dbReference type="OrthoDB" id="9799173at2"/>
<dbReference type="EMBL" id="AGWN01000001">
    <property type="protein sequence ID" value="EPD30851.1"/>
    <property type="molecule type" value="Genomic_DNA"/>
</dbReference>
<evidence type="ECO:0000313" key="3">
    <source>
        <dbReference type="Proteomes" id="UP000014387"/>
    </source>
</evidence>
<gene>
    <name evidence="2" type="ORF">HMPREF9238_00606</name>
</gene>
<reference evidence="2 3" key="1">
    <citation type="submission" date="2013-05" db="EMBL/GenBank/DDBJ databases">
        <title>The Genome Sequence of Actinomyces europaeus ACS-120-V-COL10B.</title>
        <authorList>
            <consortium name="The Broad Institute Genomics Platform"/>
            <person name="Earl A."/>
            <person name="Ward D."/>
            <person name="Feldgarden M."/>
            <person name="Gevers D."/>
            <person name="Saerens B."/>
            <person name="Vaneechoutte M."/>
            <person name="Walker B."/>
            <person name="Young S."/>
            <person name="Zeng Q."/>
            <person name="Gargeya S."/>
            <person name="Fitzgerald M."/>
            <person name="Haas B."/>
            <person name="Abouelleil A."/>
            <person name="Allen A.W."/>
            <person name="Alvarado L."/>
            <person name="Arachchi H.M."/>
            <person name="Berlin A.M."/>
            <person name="Chapman S.B."/>
            <person name="Gainer-Dewar J."/>
            <person name="Goldberg J."/>
            <person name="Griggs A."/>
            <person name="Gujja S."/>
            <person name="Hansen M."/>
            <person name="Howarth C."/>
            <person name="Imamovic A."/>
            <person name="Ireland A."/>
            <person name="Larimer J."/>
            <person name="McCowan C."/>
            <person name="Murphy C."/>
            <person name="Pearson M."/>
            <person name="Poon T.W."/>
            <person name="Priest M."/>
            <person name="Roberts A."/>
            <person name="Saif S."/>
            <person name="Shea T."/>
            <person name="Sisk P."/>
            <person name="Sykes S."/>
            <person name="Wortman J."/>
            <person name="Nusbaum C."/>
            <person name="Birren B."/>
        </authorList>
    </citation>
    <scope>NUCLEOTIDE SEQUENCE [LARGE SCALE GENOMIC DNA]</scope>
    <source>
        <strain evidence="2 3">ACS-120-V-Col10b</strain>
    </source>
</reference>
<keyword evidence="3" id="KW-1185">Reference proteome</keyword>
<dbReference type="Pfam" id="PF13274">
    <property type="entry name" value="SocA_Panacea"/>
    <property type="match status" value="1"/>
</dbReference>
<sequence>MVSVFDIASEFMDRAGGKIEAVKLEKLCFYTFGWYAHLTGEPLFSEQLYAMKYGPVVGQLLSAHAGHRVVDQDMLARQFRAWDTTRQELTGYVERIIDSVWDTYGERDAFDLAEYSHGEGVWQEAWDRKPEDSKRADLPQDELISYFLARKPVAGEVQDLPPAMLTYASQEVLEASERASSVHVPFIEAIRKQRSA</sequence>
<dbReference type="AlphaFoldDB" id="A0A9W5RED1"/>
<comment type="caution">
    <text evidence="2">The sequence shown here is derived from an EMBL/GenBank/DDBJ whole genome shotgun (WGS) entry which is preliminary data.</text>
</comment>
<protein>
    <recommendedName>
        <fullName evidence="1">Antitoxin SocA-like Panacea domain-containing protein</fullName>
    </recommendedName>
</protein>
<evidence type="ECO:0000259" key="1">
    <source>
        <dbReference type="Pfam" id="PF13274"/>
    </source>
</evidence>
<evidence type="ECO:0000313" key="2">
    <source>
        <dbReference type="EMBL" id="EPD30851.1"/>
    </source>
</evidence>
<accession>A0A9W5RED1</accession>
<name>A0A9W5RED1_9ACTO</name>
<dbReference type="RefSeq" id="WP_016443963.1">
    <property type="nucleotide sequence ID" value="NZ_KE150266.1"/>
</dbReference>
<feature type="domain" description="Antitoxin SocA-like Panacea" evidence="1">
    <location>
        <begin position="24"/>
        <end position="123"/>
    </location>
</feature>